<feature type="transmembrane region" description="Helical" evidence="1">
    <location>
        <begin position="99"/>
        <end position="118"/>
    </location>
</feature>
<protein>
    <submittedName>
        <fullName evidence="3">DMT family transporter</fullName>
    </submittedName>
</protein>
<feature type="transmembrane region" description="Helical" evidence="1">
    <location>
        <begin position="151"/>
        <end position="169"/>
    </location>
</feature>
<dbReference type="InterPro" id="IPR037185">
    <property type="entry name" value="EmrE-like"/>
</dbReference>
<feature type="domain" description="EamA" evidence="2">
    <location>
        <begin position="150"/>
        <end position="281"/>
    </location>
</feature>
<reference evidence="3 4" key="1">
    <citation type="submission" date="2023-04" db="EMBL/GenBank/DDBJ databases">
        <title>Jannaschia ovalis sp. nov., a marine bacterium isolated from sea tidal flat.</title>
        <authorList>
            <person name="Kwon D.Y."/>
            <person name="Kim J.-J."/>
        </authorList>
    </citation>
    <scope>NUCLEOTIDE SEQUENCE [LARGE SCALE GENOMIC DNA]</scope>
    <source>
        <strain evidence="3 4">GRR-S6-38</strain>
    </source>
</reference>
<sequence>MGRLDRPALGMVLMLGFCATAPFSDAMGKIAAQDFPILQLVAIRFVVQAAILVPLVWVLGQSWRMSRLGWGLTLTRTLLQIAGIWLMTKGLTYLPLADAIAIAFVMPFILLLMGHWILGETVGPRRMAACAVGFVGTLMVMQPSFREVGWAVLYPLAVAFVFAAFMLVTRRLSAEAEPMPMQATSGLMALAGLAAVYLLLPDAGPFALRPVAGHLPILLAMGIAGTCAHLLMTWSLRFAPSATLAPMQYLEIPMAALIGLAIFGDWPNGLALAGIGVTVATGLYILWRGRAA</sequence>
<evidence type="ECO:0000313" key="3">
    <source>
        <dbReference type="EMBL" id="WGH78471.1"/>
    </source>
</evidence>
<dbReference type="RefSeq" id="WP_279965222.1">
    <property type="nucleotide sequence ID" value="NZ_CP122537.1"/>
</dbReference>
<feature type="transmembrane region" description="Helical" evidence="1">
    <location>
        <begin position="181"/>
        <end position="200"/>
    </location>
</feature>
<dbReference type="Proteomes" id="UP001243420">
    <property type="component" value="Chromosome"/>
</dbReference>
<dbReference type="Pfam" id="PF00892">
    <property type="entry name" value="EamA"/>
    <property type="match status" value="2"/>
</dbReference>
<keyword evidence="1" id="KW-1133">Transmembrane helix</keyword>
<organism evidence="3 4">
    <name type="scientific">Jannaschia ovalis</name>
    <dbReference type="NCBI Taxonomy" id="3038773"/>
    <lineage>
        <taxon>Bacteria</taxon>
        <taxon>Pseudomonadati</taxon>
        <taxon>Pseudomonadota</taxon>
        <taxon>Alphaproteobacteria</taxon>
        <taxon>Rhodobacterales</taxon>
        <taxon>Roseobacteraceae</taxon>
        <taxon>Jannaschia</taxon>
    </lineage>
</organism>
<gene>
    <name evidence="3" type="ORF">P8627_15860</name>
</gene>
<evidence type="ECO:0000256" key="1">
    <source>
        <dbReference type="SAM" id="Phobius"/>
    </source>
</evidence>
<feature type="domain" description="EamA" evidence="2">
    <location>
        <begin position="9"/>
        <end position="141"/>
    </location>
</feature>
<keyword evidence="1" id="KW-0472">Membrane</keyword>
<proteinExistence type="predicted"/>
<name>A0ABY8LB21_9RHOB</name>
<dbReference type="InterPro" id="IPR000620">
    <property type="entry name" value="EamA_dom"/>
</dbReference>
<feature type="transmembrane region" description="Helical" evidence="1">
    <location>
        <begin position="269"/>
        <end position="287"/>
    </location>
</feature>
<keyword evidence="1" id="KW-0812">Transmembrane</keyword>
<feature type="transmembrane region" description="Helical" evidence="1">
    <location>
        <begin position="212"/>
        <end position="232"/>
    </location>
</feature>
<evidence type="ECO:0000259" key="2">
    <source>
        <dbReference type="Pfam" id="PF00892"/>
    </source>
</evidence>
<dbReference type="SUPFAM" id="SSF103481">
    <property type="entry name" value="Multidrug resistance efflux transporter EmrE"/>
    <property type="match status" value="2"/>
</dbReference>
<evidence type="ECO:0000313" key="4">
    <source>
        <dbReference type="Proteomes" id="UP001243420"/>
    </source>
</evidence>
<dbReference type="PANTHER" id="PTHR22911:SF103">
    <property type="entry name" value="BLR2811 PROTEIN"/>
    <property type="match status" value="1"/>
</dbReference>
<dbReference type="EMBL" id="CP122537">
    <property type="protein sequence ID" value="WGH78471.1"/>
    <property type="molecule type" value="Genomic_DNA"/>
</dbReference>
<dbReference type="PANTHER" id="PTHR22911">
    <property type="entry name" value="ACYL-MALONYL CONDENSING ENZYME-RELATED"/>
    <property type="match status" value="1"/>
</dbReference>
<feature type="transmembrane region" description="Helical" evidence="1">
    <location>
        <begin position="68"/>
        <end position="87"/>
    </location>
</feature>
<feature type="transmembrane region" description="Helical" evidence="1">
    <location>
        <begin position="36"/>
        <end position="59"/>
    </location>
</feature>
<keyword evidence="4" id="KW-1185">Reference proteome</keyword>
<accession>A0ABY8LB21</accession>